<dbReference type="InterPro" id="IPR029024">
    <property type="entry name" value="TerB-like"/>
</dbReference>
<feature type="domain" description="Co-chaperone DjlA N-terminal" evidence="1">
    <location>
        <begin position="15"/>
        <end position="123"/>
    </location>
</feature>
<keyword evidence="3" id="KW-1185">Reference proteome</keyword>
<name>A0A6N9HET7_9BURK</name>
<protein>
    <submittedName>
        <fullName evidence="2">TerB family tellurite resistance protein</fullName>
    </submittedName>
</protein>
<organism evidence="2 3">
    <name type="scientific">Pseudoduganella guangdongensis</name>
    <dbReference type="NCBI Taxonomy" id="2692179"/>
    <lineage>
        <taxon>Bacteria</taxon>
        <taxon>Pseudomonadati</taxon>
        <taxon>Pseudomonadota</taxon>
        <taxon>Betaproteobacteria</taxon>
        <taxon>Burkholderiales</taxon>
        <taxon>Oxalobacteraceae</taxon>
        <taxon>Telluria group</taxon>
        <taxon>Pseudoduganella</taxon>
    </lineage>
</organism>
<dbReference type="SUPFAM" id="SSF158682">
    <property type="entry name" value="TerB-like"/>
    <property type="match status" value="1"/>
</dbReference>
<dbReference type="AlphaFoldDB" id="A0A6N9HET7"/>
<gene>
    <name evidence="2" type="ORF">GTP41_06605</name>
</gene>
<dbReference type="Proteomes" id="UP000448575">
    <property type="component" value="Unassembled WGS sequence"/>
</dbReference>
<dbReference type="InterPro" id="IPR007791">
    <property type="entry name" value="DjlA_N"/>
</dbReference>
<accession>A0A6N9HET7</accession>
<proteinExistence type="predicted"/>
<dbReference type="CDD" id="cd07177">
    <property type="entry name" value="terB_like"/>
    <property type="match status" value="1"/>
</dbReference>
<evidence type="ECO:0000259" key="1">
    <source>
        <dbReference type="Pfam" id="PF05099"/>
    </source>
</evidence>
<dbReference type="Gene3D" id="1.10.3680.10">
    <property type="entry name" value="TerB-like"/>
    <property type="match status" value="1"/>
</dbReference>
<evidence type="ECO:0000313" key="2">
    <source>
        <dbReference type="EMBL" id="MYN01767.1"/>
    </source>
</evidence>
<evidence type="ECO:0000313" key="3">
    <source>
        <dbReference type="Proteomes" id="UP000448575"/>
    </source>
</evidence>
<sequence length="130" mass="14396">MKSYVIDGPQAMSRILALTMIVDGHVSPSEVSAMHNAPFLDQIGVDADTFDLTMQELCEDLLLAVPNRNAGLVEIHPALLDEVLDEIRDPVVQMCMLKAMLDIVYADGIIDSRETVLVRRAAQSWTHVLH</sequence>
<reference evidence="2 3" key="1">
    <citation type="submission" date="2019-12" db="EMBL/GenBank/DDBJ databases">
        <title>Novel species isolated from a subtropical stream in China.</title>
        <authorList>
            <person name="Lu H."/>
        </authorList>
    </citation>
    <scope>NUCLEOTIDE SEQUENCE [LARGE SCALE GENOMIC DNA]</scope>
    <source>
        <strain evidence="2 3">DS3</strain>
    </source>
</reference>
<dbReference type="RefSeq" id="WP_161024775.1">
    <property type="nucleotide sequence ID" value="NZ_WWCJ01000004.1"/>
</dbReference>
<dbReference type="Pfam" id="PF05099">
    <property type="entry name" value="TerB"/>
    <property type="match status" value="1"/>
</dbReference>
<dbReference type="EMBL" id="WWCJ01000004">
    <property type="protein sequence ID" value="MYN01767.1"/>
    <property type="molecule type" value="Genomic_DNA"/>
</dbReference>
<comment type="caution">
    <text evidence="2">The sequence shown here is derived from an EMBL/GenBank/DDBJ whole genome shotgun (WGS) entry which is preliminary data.</text>
</comment>